<sequence length="396" mass="43584">MSSSPRDTVDPAESLSGTIVACASVSFFFSSVAVALRFYVRGKLLNALAREDWSILAALVFTAVSTGFTIFGSQVALGRHMVANTPADIMAYLHAAYFMSLFYHLSICFTKVSILLLYLRVFVTVHHYIRKAVWVTLAIVVLYSAWTFAMHMTMCIPLSKTWDTSLPGRCQGAKVWWAVTYLHISTDFLIFVLPIPVVISMTIPLRQKAGLLVVFAMGFFVCLISVLRTLWLNALLYSKDMTWDLVSIANWSIVEINMAVLCACLTTLKPLVTKFVKPWIHALPFHRRHEYTLNTNAADQHPSRPKTIGSLPLNNALKARQGQKMDLAPLESIGGSTDEGTLLGSDADITTFKKGEPSERSLVGTPAHAANDTGMSTETGIEAPPKAHTKGPRVEA</sequence>
<dbReference type="InterPro" id="IPR052337">
    <property type="entry name" value="SAT4-like"/>
</dbReference>
<dbReference type="GO" id="GO:0016020">
    <property type="term" value="C:membrane"/>
    <property type="evidence" value="ECO:0007669"/>
    <property type="project" value="UniProtKB-SubCell"/>
</dbReference>
<dbReference type="PANTHER" id="PTHR33048">
    <property type="entry name" value="PTH11-LIKE INTEGRAL MEMBRANE PROTEIN (AFU_ORTHOLOGUE AFUA_5G11245)"/>
    <property type="match status" value="1"/>
</dbReference>
<dbReference type="Pfam" id="PF20684">
    <property type="entry name" value="Fung_rhodopsin"/>
    <property type="match status" value="1"/>
</dbReference>
<evidence type="ECO:0000256" key="6">
    <source>
        <dbReference type="SAM" id="MobiDB-lite"/>
    </source>
</evidence>
<dbReference type="AlphaFoldDB" id="A0AAE0KEF6"/>
<evidence type="ECO:0000313" key="10">
    <source>
        <dbReference type="Proteomes" id="UP001285441"/>
    </source>
</evidence>
<protein>
    <recommendedName>
        <fullName evidence="8">Rhodopsin domain-containing protein</fullName>
    </recommendedName>
</protein>
<organism evidence="9 10">
    <name type="scientific">Podospora didyma</name>
    <dbReference type="NCBI Taxonomy" id="330526"/>
    <lineage>
        <taxon>Eukaryota</taxon>
        <taxon>Fungi</taxon>
        <taxon>Dikarya</taxon>
        <taxon>Ascomycota</taxon>
        <taxon>Pezizomycotina</taxon>
        <taxon>Sordariomycetes</taxon>
        <taxon>Sordariomycetidae</taxon>
        <taxon>Sordariales</taxon>
        <taxon>Podosporaceae</taxon>
        <taxon>Podospora</taxon>
    </lineage>
</organism>
<feature type="transmembrane region" description="Helical" evidence="7">
    <location>
        <begin position="52"/>
        <end position="77"/>
    </location>
</feature>
<keyword evidence="10" id="KW-1185">Reference proteome</keyword>
<name>A0AAE0KEF6_9PEZI</name>
<evidence type="ECO:0000256" key="7">
    <source>
        <dbReference type="SAM" id="Phobius"/>
    </source>
</evidence>
<dbReference type="PANTHER" id="PTHR33048:SF47">
    <property type="entry name" value="INTEGRAL MEMBRANE PROTEIN-RELATED"/>
    <property type="match status" value="1"/>
</dbReference>
<dbReference type="EMBL" id="JAULSW010000007">
    <property type="protein sequence ID" value="KAK3374662.1"/>
    <property type="molecule type" value="Genomic_DNA"/>
</dbReference>
<reference evidence="9" key="1">
    <citation type="journal article" date="2023" name="Mol. Phylogenet. Evol.">
        <title>Genome-scale phylogeny and comparative genomics of the fungal order Sordariales.</title>
        <authorList>
            <person name="Hensen N."/>
            <person name="Bonometti L."/>
            <person name="Westerberg I."/>
            <person name="Brannstrom I.O."/>
            <person name="Guillou S."/>
            <person name="Cros-Aarteil S."/>
            <person name="Calhoun S."/>
            <person name="Haridas S."/>
            <person name="Kuo A."/>
            <person name="Mondo S."/>
            <person name="Pangilinan J."/>
            <person name="Riley R."/>
            <person name="LaButti K."/>
            <person name="Andreopoulos B."/>
            <person name="Lipzen A."/>
            <person name="Chen C."/>
            <person name="Yan M."/>
            <person name="Daum C."/>
            <person name="Ng V."/>
            <person name="Clum A."/>
            <person name="Steindorff A."/>
            <person name="Ohm R.A."/>
            <person name="Martin F."/>
            <person name="Silar P."/>
            <person name="Natvig D.O."/>
            <person name="Lalanne C."/>
            <person name="Gautier V."/>
            <person name="Ament-Velasquez S.L."/>
            <person name="Kruys A."/>
            <person name="Hutchinson M.I."/>
            <person name="Powell A.J."/>
            <person name="Barry K."/>
            <person name="Miller A.N."/>
            <person name="Grigoriev I.V."/>
            <person name="Debuchy R."/>
            <person name="Gladieux P."/>
            <person name="Hiltunen Thoren M."/>
            <person name="Johannesson H."/>
        </authorList>
    </citation>
    <scope>NUCLEOTIDE SEQUENCE</scope>
    <source>
        <strain evidence="9">CBS 232.78</strain>
    </source>
</reference>
<evidence type="ECO:0000256" key="4">
    <source>
        <dbReference type="ARBA" id="ARBA00023136"/>
    </source>
</evidence>
<proteinExistence type="inferred from homology"/>
<keyword evidence="4 7" id="KW-0472">Membrane</keyword>
<feature type="transmembrane region" description="Helical" evidence="7">
    <location>
        <begin position="97"/>
        <end position="120"/>
    </location>
</feature>
<dbReference type="InterPro" id="IPR049326">
    <property type="entry name" value="Rhodopsin_dom_fungi"/>
</dbReference>
<keyword evidence="3 7" id="KW-1133">Transmembrane helix</keyword>
<feature type="transmembrane region" description="Helical" evidence="7">
    <location>
        <begin position="132"/>
        <end position="154"/>
    </location>
</feature>
<comment type="caution">
    <text evidence="9">The sequence shown here is derived from an EMBL/GenBank/DDBJ whole genome shotgun (WGS) entry which is preliminary data.</text>
</comment>
<feature type="transmembrane region" description="Helical" evidence="7">
    <location>
        <begin position="174"/>
        <end position="199"/>
    </location>
</feature>
<comment type="subcellular location">
    <subcellularLocation>
        <location evidence="1">Membrane</location>
        <topology evidence="1">Multi-pass membrane protein</topology>
    </subcellularLocation>
</comment>
<gene>
    <name evidence="9" type="ORF">B0H63DRAFT_255129</name>
</gene>
<evidence type="ECO:0000256" key="5">
    <source>
        <dbReference type="ARBA" id="ARBA00038359"/>
    </source>
</evidence>
<comment type="similarity">
    <text evidence="5">Belongs to the SAT4 family.</text>
</comment>
<dbReference type="Proteomes" id="UP001285441">
    <property type="component" value="Unassembled WGS sequence"/>
</dbReference>
<evidence type="ECO:0000256" key="2">
    <source>
        <dbReference type="ARBA" id="ARBA00022692"/>
    </source>
</evidence>
<evidence type="ECO:0000256" key="3">
    <source>
        <dbReference type="ARBA" id="ARBA00022989"/>
    </source>
</evidence>
<keyword evidence="2 7" id="KW-0812">Transmembrane</keyword>
<feature type="compositionally biased region" description="Basic residues" evidence="6">
    <location>
        <begin position="387"/>
        <end position="396"/>
    </location>
</feature>
<evidence type="ECO:0000313" key="9">
    <source>
        <dbReference type="EMBL" id="KAK3374662.1"/>
    </source>
</evidence>
<feature type="transmembrane region" description="Helical" evidence="7">
    <location>
        <begin position="211"/>
        <end position="236"/>
    </location>
</feature>
<accession>A0AAE0KEF6</accession>
<feature type="transmembrane region" description="Helical" evidence="7">
    <location>
        <begin position="15"/>
        <end position="40"/>
    </location>
</feature>
<evidence type="ECO:0000256" key="1">
    <source>
        <dbReference type="ARBA" id="ARBA00004141"/>
    </source>
</evidence>
<reference evidence="9" key="2">
    <citation type="submission" date="2023-06" db="EMBL/GenBank/DDBJ databases">
        <authorList>
            <consortium name="Lawrence Berkeley National Laboratory"/>
            <person name="Haridas S."/>
            <person name="Hensen N."/>
            <person name="Bonometti L."/>
            <person name="Westerberg I."/>
            <person name="Brannstrom I.O."/>
            <person name="Guillou S."/>
            <person name="Cros-Aarteil S."/>
            <person name="Calhoun S."/>
            <person name="Kuo A."/>
            <person name="Mondo S."/>
            <person name="Pangilinan J."/>
            <person name="Riley R."/>
            <person name="LaButti K."/>
            <person name="Andreopoulos B."/>
            <person name="Lipzen A."/>
            <person name="Chen C."/>
            <person name="Yanf M."/>
            <person name="Daum C."/>
            <person name="Ng V."/>
            <person name="Clum A."/>
            <person name="Steindorff A."/>
            <person name="Ohm R."/>
            <person name="Martin F."/>
            <person name="Silar P."/>
            <person name="Natvig D."/>
            <person name="Lalanne C."/>
            <person name="Gautier V."/>
            <person name="Ament-velasquez S.L."/>
            <person name="Kruys A."/>
            <person name="Hutchinson M.I."/>
            <person name="Powell A.J."/>
            <person name="Barry K."/>
            <person name="Miller A.N."/>
            <person name="Grigoriev I.V."/>
            <person name="Debuchy R."/>
            <person name="Gladieux P."/>
            <person name="Thoren M.H."/>
            <person name="Johannesson H."/>
        </authorList>
    </citation>
    <scope>NUCLEOTIDE SEQUENCE</scope>
    <source>
        <strain evidence="9">CBS 232.78</strain>
    </source>
</reference>
<feature type="domain" description="Rhodopsin" evidence="8">
    <location>
        <begin position="36"/>
        <end position="273"/>
    </location>
</feature>
<evidence type="ECO:0000259" key="8">
    <source>
        <dbReference type="Pfam" id="PF20684"/>
    </source>
</evidence>
<feature type="region of interest" description="Disordered" evidence="6">
    <location>
        <begin position="353"/>
        <end position="396"/>
    </location>
</feature>